<dbReference type="InterPro" id="IPR003812">
    <property type="entry name" value="Fido"/>
</dbReference>
<dbReference type="GO" id="GO:0005524">
    <property type="term" value="F:ATP binding"/>
    <property type="evidence" value="ECO:0007669"/>
    <property type="project" value="UniProtKB-KW"/>
</dbReference>
<feature type="active site" evidence="1">
    <location>
        <position position="191"/>
    </location>
</feature>
<keyword evidence="2" id="KW-0547">Nucleotide-binding</keyword>
<organism evidence="5 6">
    <name type="scientific">Catellatospora citrea</name>
    <dbReference type="NCBI Taxonomy" id="53366"/>
    <lineage>
        <taxon>Bacteria</taxon>
        <taxon>Bacillati</taxon>
        <taxon>Actinomycetota</taxon>
        <taxon>Actinomycetes</taxon>
        <taxon>Micromonosporales</taxon>
        <taxon>Micromonosporaceae</taxon>
        <taxon>Catellatospora</taxon>
    </lineage>
</organism>
<dbReference type="SUPFAM" id="SSF140931">
    <property type="entry name" value="Fic-like"/>
    <property type="match status" value="1"/>
</dbReference>
<dbReference type="PANTHER" id="PTHR13504">
    <property type="entry name" value="FIDO DOMAIN-CONTAINING PROTEIN DDB_G0283145"/>
    <property type="match status" value="1"/>
</dbReference>
<feature type="domain" description="Fido" evidence="4">
    <location>
        <begin position="107"/>
        <end position="262"/>
    </location>
</feature>
<dbReference type="RefSeq" id="WP_120316532.1">
    <property type="nucleotide sequence ID" value="NZ_BONH01000001.1"/>
</dbReference>
<keyword evidence="5" id="KW-0131">Cell cycle</keyword>
<feature type="site" description="Important for autoinhibition of adenylyltransferase activity" evidence="3">
    <location>
        <position position="56"/>
    </location>
</feature>
<protein>
    <submittedName>
        <fullName evidence="5">Cell division protein Fic</fullName>
    </submittedName>
</protein>
<dbReference type="PROSITE" id="PS51459">
    <property type="entry name" value="FIDO"/>
    <property type="match status" value="1"/>
</dbReference>
<keyword evidence="2" id="KW-0067">ATP-binding</keyword>
<dbReference type="PANTHER" id="PTHR13504:SF38">
    <property type="entry name" value="FIDO DOMAIN-CONTAINING PROTEIN"/>
    <property type="match status" value="1"/>
</dbReference>
<dbReference type="EMBL" id="BONH01000001">
    <property type="protein sequence ID" value="GIF95748.1"/>
    <property type="molecule type" value="Genomic_DNA"/>
</dbReference>
<evidence type="ECO:0000256" key="3">
    <source>
        <dbReference type="PIRSR" id="PIRSR640198-3"/>
    </source>
</evidence>
<keyword evidence="6" id="KW-1185">Reference proteome</keyword>
<accession>A0A8J3KF37</accession>
<evidence type="ECO:0000256" key="1">
    <source>
        <dbReference type="PIRSR" id="PIRSR640198-1"/>
    </source>
</evidence>
<proteinExistence type="predicted"/>
<name>A0A8J3KF37_9ACTN</name>
<reference evidence="5 6" key="1">
    <citation type="submission" date="2021-01" db="EMBL/GenBank/DDBJ databases">
        <title>Whole genome shotgun sequence of Catellatospora citrea NBRC 14495.</title>
        <authorList>
            <person name="Komaki H."/>
            <person name="Tamura T."/>
        </authorList>
    </citation>
    <scope>NUCLEOTIDE SEQUENCE [LARGE SCALE GENOMIC DNA]</scope>
    <source>
        <strain evidence="5 6">NBRC 14495</strain>
    </source>
</reference>
<evidence type="ECO:0000313" key="5">
    <source>
        <dbReference type="EMBL" id="GIF95748.1"/>
    </source>
</evidence>
<dbReference type="InterPro" id="IPR036597">
    <property type="entry name" value="Fido-like_dom_sf"/>
</dbReference>
<dbReference type="AlphaFoldDB" id="A0A8J3KF37"/>
<keyword evidence="5" id="KW-0132">Cell division</keyword>
<evidence type="ECO:0000313" key="6">
    <source>
        <dbReference type="Proteomes" id="UP000659904"/>
    </source>
</evidence>
<dbReference type="Proteomes" id="UP000659904">
    <property type="component" value="Unassembled WGS sequence"/>
</dbReference>
<dbReference type="GO" id="GO:0051301">
    <property type="term" value="P:cell division"/>
    <property type="evidence" value="ECO:0007669"/>
    <property type="project" value="UniProtKB-KW"/>
</dbReference>
<gene>
    <name evidence="5" type="ORF">Cci01nite_08420</name>
</gene>
<dbReference type="Pfam" id="PF02661">
    <property type="entry name" value="Fic"/>
    <property type="match status" value="1"/>
</dbReference>
<evidence type="ECO:0000259" key="4">
    <source>
        <dbReference type="PROSITE" id="PS51459"/>
    </source>
</evidence>
<dbReference type="InterPro" id="IPR040198">
    <property type="entry name" value="Fido_containing"/>
</dbReference>
<sequence>MLLQTPKLDADDLRVLGEIDQMRTDLQLHVRARPHWTGQLRRELFAAAVQGSNTIEQITVSMSDARAAVEGQTLSADVDETTQQAILGYRDAMTFVQQTPLMANFAYGEMLLAALHFMIVKYNPGKWPGRYRAGGIYVTSNDPLEPAYTGPDVDRVSGLMAELVEWLNQGDLDQPALVRAAMAHLNLVCVHPWRDGNGRMGRCLHTLVLARDGVLDPEFSSIEQWLGDQVHTVQYYQALQETQGGFYQPERDARPWLRFALTAHHKQAQLVQRRIDYTVRLWRELEAVVAERGLPERTVSALYAAALGELRRATYQGDEDLSRDQAIRDVQALVKNGLVRAKGNAVTRVYLIDGVAREAHLAAMDAVRKPMVEPYRR</sequence>
<comment type="caution">
    <text evidence="5">The sequence shown here is derived from an EMBL/GenBank/DDBJ whole genome shotgun (WGS) entry which is preliminary data.</text>
</comment>
<feature type="binding site" evidence="2">
    <location>
        <begin position="195"/>
        <end position="202"/>
    </location>
    <ligand>
        <name>ATP</name>
        <dbReference type="ChEBI" id="CHEBI:30616"/>
    </ligand>
</feature>
<feature type="binding site" evidence="2">
    <location>
        <begin position="235"/>
        <end position="236"/>
    </location>
    <ligand>
        <name>ATP</name>
        <dbReference type="ChEBI" id="CHEBI:30616"/>
    </ligand>
</feature>
<evidence type="ECO:0000256" key="2">
    <source>
        <dbReference type="PIRSR" id="PIRSR640198-2"/>
    </source>
</evidence>
<dbReference type="Gene3D" id="1.10.3290.10">
    <property type="entry name" value="Fido-like domain"/>
    <property type="match status" value="1"/>
</dbReference>